<sequence>MRSFFGSILLILVLAALGATIYYHWSTNSHLEFELRNPDEPEKTTQVINMEKRAAALQAAPAAEAPAPAAPPAEEVPAPAAGIPEATEL</sequence>
<evidence type="ECO:0000313" key="3">
    <source>
        <dbReference type="Proteomes" id="UP000642553"/>
    </source>
</evidence>
<dbReference type="AlphaFoldDB" id="A0AAE6TAY5"/>
<dbReference type="EMBL" id="CP029701">
    <property type="protein sequence ID" value="QHV63407.1"/>
    <property type="molecule type" value="Genomic_DNA"/>
</dbReference>
<gene>
    <name evidence="2" type="ORF">DMI76_08555</name>
</gene>
<organism evidence="2 3">
    <name type="scientific">Akkermansia massiliensis</name>
    <dbReference type="NCBI Taxonomy" id="2927224"/>
    <lineage>
        <taxon>Bacteria</taxon>
        <taxon>Pseudomonadati</taxon>
        <taxon>Verrucomicrobiota</taxon>
        <taxon>Verrucomicrobiia</taxon>
        <taxon>Verrucomicrobiales</taxon>
        <taxon>Akkermansiaceae</taxon>
        <taxon>Akkermansia</taxon>
    </lineage>
</organism>
<dbReference type="RefSeq" id="WP_022396135.1">
    <property type="nucleotide sequence ID" value="NZ_CP029701.1"/>
</dbReference>
<evidence type="ECO:0000313" key="2">
    <source>
        <dbReference type="EMBL" id="QHV63407.1"/>
    </source>
</evidence>
<accession>A0AAE6TAY5</accession>
<dbReference type="Proteomes" id="UP000642553">
    <property type="component" value="Chromosome"/>
</dbReference>
<protein>
    <submittedName>
        <fullName evidence="2">Uncharacterized protein</fullName>
    </submittedName>
</protein>
<reference evidence="2" key="1">
    <citation type="submission" date="2018-05" db="EMBL/GenBank/DDBJ databases">
        <title>Complete genome sequnece of Akkermansia muciniphila EB-AMDK-40.</title>
        <authorList>
            <person name="Nam Y.-D."/>
            <person name="Chung W.-H."/>
            <person name="Park Y.S."/>
            <person name="Kang J."/>
        </authorList>
    </citation>
    <scope>NUCLEOTIDE SEQUENCE</scope>
    <source>
        <strain evidence="2">EB-AMDK-40</strain>
    </source>
</reference>
<name>A0AAE6TAY5_9BACT</name>
<proteinExistence type="predicted"/>
<feature type="region of interest" description="Disordered" evidence="1">
    <location>
        <begin position="59"/>
        <end position="89"/>
    </location>
</feature>
<evidence type="ECO:0000256" key="1">
    <source>
        <dbReference type="SAM" id="MobiDB-lite"/>
    </source>
</evidence>